<dbReference type="RefSeq" id="WP_154523704.1">
    <property type="nucleotide sequence ID" value="NZ_JAQYJL010000016.1"/>
</dbReference>
<dbReference type="Pfam" id="PF18988">
    <property type="entry name" value="DUF5721"/>
    <property type="match status" value="2"/>
</dbReference>
<proteinExistence type="predicted"/>
<organism evidence="1 2">
    <name type="scientific">Porcincola intestinalis</name>
    <dbReference type="NCBI Taxonomy" id="2606632"/>
    <lineage>
        <taxon>Bacteria</taxon>
        <taxon>Bacillati</taxon>
        <taxon>Bacillota</taxon>
        <taxon>Clostridia</taxon>
        <taxon>Lachnospirales</taxon>
        <taxon>Lachnospiraceae</taxon>
        <taxon>Porcincola</taxon>
    </lineage>
</organism>
<name>A0A6L5X7A7_9FIRM</name>
<dbReference type="AlphaFoldDB" id="A0A6L5X7A7"/>
<accession>A0A6L5X7A7</accession>
<dbReference type="Proteomes" id="UP000481852">
    <property type="component" value="Unassembled WGS sequence"/>
</dbReference>
<dbReference type="EMBL" id="VULZ01000003">
    <property type="protein sequence ID" value="MSS14272.1"/>
    <property type="molecule type" value="Genomic_DNA"/>
</dbReference>
<reference evidence="1 2" key="1">
    <citation type="submission" date="2019-08" db="EMBL/GenBank/DDBJ databases">
        <title>In-depth cultivation of the pig gut microbiome towards novel bacterial diversity and tailored functional studies.</title>
        <authorList>
            <person name="Wylensek D."/>
            <person name="Hitch T.C.A."/>
            <person name="Clavel T."/>
        </authorList>
    </citation>
    <scope>NUCLEOTIDE SEQUENCE [LARGE SCALE GENOMIC DNA]</scope>
    <source>
        <strain evidence="1 2">Oil+RF-744-WCA-WT-11</strain>
    </source>
</reference>
<gene>
    <name evidence="1" type="ORF">FYJ35_04305</name>
</gene>
<sequence length="206" mass="22771">MIAVKISDNRSFLSALFTRPVFDPFILGEAQITTYTTFRIDGTWHPAYFSEAPGRPSAAVPQSLRQDPADRKLPAAGQVSEYLSAGSGQPVEASEKGHLRAQEPSWARIRPIVRAIVSGKHSPLSFRIILKMPDKGIQSILTSGSLSARVEDVNGLFLNITYQNEEILCTSGVSLKTFTLDKSLDKIWDDMMLRFFAARSIAVELQ</sequence>
<evidence type="ECO:0000313" key="2">
    <source>
        <dbReference type="Proteomes" id="UP000481852"/>
    </source>
</evidence>
<protein>
    <submittedName>
        <fullName evidence="1">Uncharacterized protein</fullName>
    </submittedName>
</protein>
<evidence type="ECO:0000313" key="1">
    <source>
        <dbReference type="EMBL" id="MSS14272.1"/>
    </source>
</evidence>
<dbReference type="InterPro" id="IPR043779">
    <property type="entry name" value="DUF5721"/>
</dbReference>
<keyword evidence="2" id="KW-1185">Reference proteome</keyword>
<comment type="caution">
    <text evidence="1">The sequence shown here is derived from an EMBL/GenBank/DDBJ whole genome shotgun (WGS) entry which is preliminary data.</text>
</comment>